<evidence type="ECO:0000256" key="4">
    <source>
        <dbReference type="ARBA" id="ARBA00022963"/>
    </source>
</evidence>
<dbReference type="EC" id="3.1.1.-" evidence="5"/>
<dbReference type="SUPFAM" id="SSF53474">
    <property type="entry name" value="alpha/beta-Hydrolases"/>
    <property type="match status" value="1"/>
</dbReference>
<dbReference type="InterPro" id="IPR029058">
    <property type="entry name" value="AB_hydrolase_fold"/>
</dbReference>
<dbReference type="Proteomes" id="UP001378960">
    <property type="component" value="Unassembled WGS sequence"/>
</dbReference>
<evidence type="ECO:0000256" key="5">
    <source>
        <dbReference type="RuleBase" id="RU361235"/>
    </source>
</evidence>
<reference evidence="7 8" key="1">
    <citation type="journal article" date="2023" name="Elife">
        <title>Identification of key yeast species and microbe-microbe interactions impacting larval growth of Drosophila in the wild.</title>
        <authorList>
            <person name="Mure A."/>
            <person name="Sugiura Y."/>
            <person name="Maeda R."/>
            <person name="Honda K."/>
            <person name="Sakurai N."/>
            <person name="Takahashi Y."/>
            <person name="Watada M."/>
            <person name="Katoh T."/>
            <person name="Gotoh A."/>
            <person name="Gotoh Y."/>
            <person name="Taniguchi I."/>
            <person name="Nakamura K."/>
            <person name="Hayashi T."/>
            <person name="Katayama T."/>
            <person name="Uemura T."/>
            <person name="Hattori Y."/>
        </authorList>
    </citation>
    <scope>NUCLEOTIDE SEQUENCE [LARGE SCALE GENOMIC DNA]</scope>
    <source>
        <strain evidence="7 8">PK-24</strain>
    </source>
</reference>
<accession>A0AAV5R6Y0</accession>
<comment type="caution">
    <text evidence="7">The sequence shown here is derived from an EMBL/GenBank/DDBJ whole genome shotgun (WGS) entry which is preliminary data.</text>
</comment>
<evidence type="ECO:0000259" key="6">
    <source>
        <dbReference type="Pfam" id="PF00135"/>
    </source>
</evidence>
<evidence type="ECO:0000256" key="3">
    <source>
        <dbReference type="ARBA" id="ARBA00022801"/>
    </source>
</evidence>
<organism evidence="7 8">
    <name type="scientific">Pichia kluyveri</name>
    <name type="common">Yeast</name>
    <dbReference type="NCBI Taxonomy" id="36015"/>
    <lineage>
        <taxon>Eukaryota</taxon>
        <taxon>Fungi</taxon>
        <taxon>Dikarya</taxon>
        <taxon>Ascomycota</taxon>
        <taxon>Saccharomycotina</taxon>
        <taxon>Pichiomycetes</taxon>
        <taxon>Pichiales</taxon>
        <taxon>Pichiaceae</taxon>
        <taxon>Pichia</taxon>
    </lineage>
</organism>
<dbReference type="InterPro" id="IPR019826">
    <property type="entry name" value="Carboxylesterase_B_AS"/>
</dbReference>
<evidence type="ECO:0000313" key="7">
    <source>
        <dbReference type="EMBL" id="GMM47275.1"/>
    </source>
</evidence>
<keyword evidence="3 5" id="KW-0378">Hydrolase</keyword>
<evidence type="ECO:0000256" key="1">
    <source>
        <dbReference type="ARBA" id="ARBA00001024"/>
    </source>
</evidence>
<dbReference type="InterPro" id="IPR002018">
    <property type="entry name" value="CarbesteraseB"/>
</dbReference>
<comment type="catalytic activity">
    <reaction evidence="1">
        <text>a triacylglycerol + H2O = a diacylglycerol + a fatty acid + H(+)</text>
        <dbReference type="Rhea" id="RHEA:12044"/>
        <dbReference type="ChEBI" id="CHEBI:15377"/>
        <dbReference type="ChEBI" id="CHEBI:15378"/>
        <dbReference type="ChEBI" id="CHEBI:17855"/>
        <dbReference type="ChEBI" id="CHEBI:18035"/>
        <dbReference type="ChEBI" id="CHEBI:28868"/>
        <dbReference type="EC" id="3.1.1.3"/>
    </reaction>
</comment>
<keyword evidence="4" id="KW-0442">Lipid degradation</keyword>
<name>A0AAV5R6Y0_PICKL</name>
<dbReference type="AlphaFoldDB" id="A0AAV5R6Y0"/>
<dbReference type="PANTHER" id="PTHR43142">
    <property type="entry name" value="CARBOXYLIC ESTER HYDROLASE"/>
    <property type="match status" value="1"/>
</dbReference>
<dbReference type="Pfam" id="PF00135">
    <property type="entry name" value="COesterase"/>
    <property type="match status" value="1"/>
</dbReference>
<proteinExistence type="inferred from homology"/>
<protein>
    <recommendedName>
        <fullName evidence="5">Carboxylic ester hydrolase</fullName>
        <ecNumber evidence="5">3.1.1.-</ecNumber>
    </recommendedName>
</protein>
<dbReference type="Gene3D" id="3.40.50.1820">
    <property type="entry name" value="alpha/beta hydrolase"/>
    <property type="match status" value="1"/>
</dbReference>
<keyword evidence="8" id="KW-1185">Reference proteome</keyword>
<gene>
    <name evidence="7" type="ORF">DAPK24_038500</name>
</gene>
<feature type="domain" description="Carboxylesterase type B" evidence="6">
    <location>
        <begin position="14"/>
        <end position="497"/>
    </location>
</feature>
<dbReference type="EMBL" id="BTGB01000005">
    <property type="protein sequence ID" value="GMM47275.1"/>
    <property type="molecule type" value="Genomic_DNA"/>
</dbReference>
<sequence length="539" mass="63418">MGQNVSTDNCNKHTITIPNQGSLTGYTLKNPSNGKPTCHRFTNIPYALPTKQRFSLPSSIPDDYDYSNGNYLKFGLKCPQPVYQSKQIQYTLSDSTEHIQYVNIWIPSSDEFKPKNGWPVLIYIHGGWLQYGDPNNEFFNTVELMDDENFKDKYIFVTPGYRLNIFGFLTCDELIKENPKNTNMGFWDQRESIKWVYKYIKYFGGDPEKITLSGLSAGSYSAFFQLAYELYNPNEEQIIKQVIFFSNMIYGQPKSIDECKEQYDEVVKKLNIENLSQSEQLKYLRSLDYKFLEEFLPKLELHTFRAVTDDHFISSNILKDIVSGEFSRLLNAKGIRIMHGEVDNESYLYSLLNPPTSFDDLQLQVENYYPRKVSSLLMDIYNVKEEIDINSNDKDEKFAQLFGKIVGDGQVYVSTRGFINNIIKNGFNKNDYYRYRISFRGKWLDEHLDPKVKVTHAYDKPIWFYTLRVGFNNEEKKQIDLFLKPYLEFINFEKDIKDWETHDETKIRWFKDDGSITYEKDPDWDRSIIIAEKVYNIQL</sequence>
<dbReference type="PROSITE" id="PS00122">
    <property type="entry name" value="CARBOXYLESTERASE_B_1"/>
    <property type="match status" value="1"/>
</dbReference>
<evidence type="ECO:0000313" key="8">
    <source>
        <dbReference type="Proteomes" id="UP001378960"/>
    </source>
</evidence>
<evidence type="ECO:0000256" key="2">
    <source>
        <dbReference type="ARBA" id="ARBA00005964"/>
    </source>
</evidence>
<keyword evidence="4" id="KW-0443">Lipid metabolism</keyword>
<dbReference type="GO" id="GO:0004806">
    <property type="term" value="F:triacylglycerol lipase activity"/>
    <property type="evidence" value="ECO:0007669"/>
    <property type="project" value="UniProtKB-EC"/>
</dbReference>
<dbReference type="PANTHER" id="PTHR43142:SF8">
    <property type="entry name" value="CARBOXYLIC ESTER HYDROLASE"/>
    <property type="match status" value="1"/>
</dbReference>
<dbReference type="GO" id="GO:0016042">
    <property type="term" value="P:lipid catabolic process"/>
    <property type="evidence" value="ECO:0007669"/>
    <property type="project" value="UniProtKB-KW"/>
</dbReference>
<comment type="similarity">
    <text evidence="2 5">Belongs to the type-B carboxylesterase/lipase family.</text>
</comment>